<dbReference type="EMBL" id="QNRR01000006">
    <property type="protein sequence ID" value="RBP42569.1"/>
    <property type="molecule type" value="Genomic_DNA"/>
</dbReference>
<gene>
    <name evidence="2" type="ORF">DES53_106278</name>
</gene>
<dbReference type="RefSeq" id="WP_147263464.1">
    <property type="nucleotide sequence ID" value="NZ_QNRR01000006.1"/>
</dbReference>
<proteinExistence type="predicted"/>
<comment type="caution">
    <text evidence="2">The sequence shown here is derived from an EMBL/GenBank/DDBJ whole genome shotgun (WGS) entry which is preliminary data.</text>
</comment>
<feature type="chain" id="PRO_5016687424" evidence="1">
    <location>
        <begin position="26"/>
        <end position="399"/>
    </location>
</feature>
<dbReference type="Proteomes" id="UP000253426">
    <property type="component" value="Unassembled WGS sequence"/>
</dbReference>
<keyword evidence="3" id="KW-1185">Reference proteome</keyword>
<dbReference type="AlphaFoldDB" id="A0A366HKL5"/>
<evidence type="ECO:0000313" key="3">
    <source>
        <dbReference type="Proteomes" id="UP000253426"/>
    </source>
</evidence>
<dbReference type="OrthoDB" id="178999at2"/>
<reference evidence="2 3" key="1">
    <citation type="submission" date="2018-06" db="EMBL/GenBank/DDBJ databases">
        <title>Genomic Encyclopedia of Type Strains, Phase IV (KMG-IV): sequencing the most valuable type-strain genomes for metagenomic binning, comparative biology and taxonomic classification.</title>
        <authorList>
            <person name="Goeker M."/>
        </authorList>
    </citation>
    <scope>NUCLEOTIDE SEQUENCE [LARGE SCALE GENOMIC DNA]</scope>
    <source>
        <strain evidence="2 3">DSM 25532</strain>
    </source>
</reference>
<accession>A0A366HKL5</accession>
<name>A0A366HKL5_9BACT</name>
<organism evidence="2 3">
    <name type="scientific">Roseimicrobium gellanilyticum</name>
    <dbReference type="NCBI Taxonomy" id="748857"/>
    <lineage>
        <taxon>Bacteria</taxon>
        <taxon>Pseudomonadati</taxon>
        <taxon>Verrucomicrobiota</taxon>
        <taxon>Verrucomicrobiia</taxon>
        <taxon>Verrucomicrobiales</taxon>
        <taxon>Verrucomicrobiaceae</taxon>
        <taxon>Roseimicrobium</taxon>
    </lineage>
</organism>
<evidence type="ECO:0000313" key="2">
    <source>
        <dbReference type="EMBL" id="RBP42569.1"/>
    </source>
</evidence>
<protein>
    <submittedName>
        <fullName evidence="2">Uncharacterized protein</fullName>
    </submittedName>
</protein>
<evidence type="ECO:0000256" key="1">
    <source>
        <dbReference type="SAM" id="SignalP"/>
    </source>
</evidence>
<keyword evidence="1" id="KW-0732">Signal</keyword>
<sequence>MNYVRRAASVTICIAALSVPTLLEAKNYPAAKALAAQLKPLGLTPKADPGGLGRVSAQIRTILGHMEKSQVEGGPGAEDLVDTAYDMFRPDVGPVHRTAATGALVEMWRTARVLGAFDGDQKFTGKITTGPEQGQPLVFEYIVPVTEAPAFSRDVANVRLVSPSKKRVDAAALTPREQAYQATLKAIDREVSGMKTLAKIEDGGPRNSVGQTKEEEARLWKEAMEKSGDAAKELPDIHITCRMLATPSNRTEDKWKIGAEITNLSHHPTEVEVECVIIGTTDKYRINYVMGEKKVKLQLRGGQVSDMEFLSTLREGDYRNRTADFEKLDKKERPKNRVFYRGTIFRVHHAKGIAGMAATDPSLLSLFEEEGDPTLADLPKLYTDPKTWPKLAIESDSAK</sequence>
<feature type="signal peptide" evidence="1">
    <location>
        <begin position="1"/>
        <end position="25"/>
    </location>
</feature>